<dbReference type="EMBL" id="JAQNDM010000002">
    <property type="protein sequence ID" value="MDC0709635.1"/>
    <property type="molecule type" value="Genomic_DNA"/>
</dbReference>
<feature type="compositionally biased region" description="Basic and acidic residues" evidence="1">
    <location>
        <begin position="77"/>
        <end position="97"/>
    </location>
</feature>
<dbReference type="RefSeq" id="WP_272138354.1">
    <property type="nucleotide sequence ID" value="NZ_JAQNDM010000002.1"/>
</dbReference>
<evidence type="ECO:0000313" key="4">
    <source>
        <dbReference type="Proteomes" id="UP001221838"/>
    </source>
</evidence>
<evidence type="ECO:0000313" key="3">
    <source>
        <dbReference type="EMBL" id="MDC0709635.1"/>
    </source>
</evidence>
<keyword evidence="2" id="KW-0732">Signal</keyword>
<feature type="region of interest" description="Disordered" evidence="1">
    <location>
        <begin position="65"/>
        <end position="97"/>
    </location>
</feature>
<name>A0ABT5D7J7_9BACT</name>
<comment type="caution">
    <text evidence="3">The sequence shown here is derived from an EMBL/GenBank/DDBJ whole genome shotgun (WGS) entry which is preliminary data.</text>
</comment>
<feature type="signal peptide" evidence="2">
    <location>
        <begin position="1"/>
        <end position="24"/>
    </location>
</feature>
<evidence type="ECO:0000256" key="1">
    <source>
        <dbReference type="SAM" id="MobiDB-lite"/>
    </source>
</evidence>
<dbReference type="Proteomes" id="UP001221838">
    <property type="component" value="Unassembled WGS sequence"/>
</dbReference>
<feature type="chain" id="PRO_5046862259" evidence="2">
    <location>
        <begin position="25"/>
        <end position="97"/>
    </location>
</feature>
<protein>
    <submittedName>
        <fullName evidence="3">Uncharacterized protein</fullName>
    </submittedName>
</protein>
<sequence>MVKLLKPLFAAVAVLVCLPTPASALPLDCDQVCDCYTPCDIVCARPGTMKVIRCGQWDAATCGSCVQSSDPQASVKTETEAREQEQTCREPQKDAQG</sequence>
<proteinExistence type="predicted"/>
<evidence type="ECO:0000256" key="2">
    <source>
        <dbReference type="SAM" id="SignalP"/>
    </source>
</evidence>
<organism evidence="3 4">
    <name type="scientific">Stigmatella ashevillensis</name>
    <dbReference type="NCBI Taxonomy" id="2995309"/>
    <lineage>
        <taxon>Bacteria</taxon>
        <taxon>Pseudomonadati</taxon>
        <taxon>Myxococcota</taxon>
        <taxon>Myxococcia</taxon>
        <taxon>Myxococcales</taxon>
        <taxon>Cystobacterineae</taxon>
        <taxon>Archangiaceae</taxon>
        <taxon>Stigmatella</taxon>
    </lineage>
</organism>
<feature type="compositionally biased region" description="Polar residues" evidence="1">
    <location>
        <begin position="65"/>
        <end position="76"/>
    </location>
</feature>
<keyword evidence="4" id="KW-1185">Reference proteome</keyword>
<accession>A0ABT5D7J7</accession>
<reference evidence="3 4" key="1">
    <citation type="submission" date="2022-11" db="EMBL/GenBank/DDBJ databases">
        <title>Minimal conservation of predation-associated metabolite biosynthetic gene clusters underscores biosynthetic potential of Myxococcota including descriptions for ten novel species: Archangium lansinium sp. nov., Myxococcus landrumus sp. nov., Nannocystis bai.</title>
        <authorList>
            <person name="Ahearne A."/>
            <person name="Stevens C."/>
            <person name="Dowd S."/>
        </authorList>
    </citation>
    <scope>NUCLEOTIDE SEQUENCE [LARGE SCALE GENOMIC DNA]</scope>
    <source>
        <strain evidence="3 4">NCWAL01</strain>
    </source>
</reference>
<gene>
    <name evidence="3" type="ORF">POL68_14280</name>
</gene>